<accession>A0A376B3U8</accession>
<dbReference type="InterPro" id="IPR006694">
    <property type="entry name" value="Fatty_acid_hydroxylase"/>
</dbReference>
<keyword evidence="3 5" id="KW-1133">Transmembrane helix</keyword>
<protein>
    <submittedName>
        <fullName evidence="7">Probable Sphingolipid C4-hydroxylase SUR2</fullName>
    </submittedName>
</protein>
<evidence type="ECO:0000256" key="3">
    <source>
        <dbReference type="ARBA" id="ARBA00022989"/>
    </source>
</evidence>
<comment type="subcellular location">
    <subcellularLocation>
        <location evidence="1">Membrane</location>
    </subcellularLocation>
</comment>
<dbReference type="PANTHER" id="PTHR11863">
    <property type="entry name" value="STEROL DESATURASE"/>
    <property type="match status" value="1"/>
</dbReference>
<gene>
    <name evidence="7" type="ORF">SCODWIG_01119</name>
</gene>
<feature type="transmembrane region" description="Helical" evidence="5">
    <location>
        <begin position="41"/>
        <end position="62"/>
    </location>
</feature>
<keyword evidence="4 5" id="KW-0472">Membrane</keyword>
<name>A0A376B3U8_9ASCO</name>
<dbReference type="Proteomes" id="UP000262825">
    <property type="component" value="Unassembled WGS sequence"/>
</dbReference>
<dbReference type="Pfam" id="PF04116">
    <property type="entry name" value="FA_hydroxylase"/>
    <property type="match status" value="1"/>
</dbReference>
<keyword evidence="2 5" id="KW-0812">Transmembrane</keyword>
<evidence type="ECO:0000256" key="2">
    <source>
        <dbReference type="ARBA" id="ARBA00022692"/>
    </source>
</evidence>
<dbReference type="GO" id="GO:0008610">
    <property type="term" value="P:lipid biosynthetic process"/>
    <property type="evidence" value="ECO:0007669"/>
    <property type="project" value="InterPro"/>
</dbReference>
<evidence type="ECO:0000313" key="7">
    <source>
        <dbReference type="EMBL" id="SSD59358.1"/>
    </source>
</evidence>
<feature type="transmembrane region" description="Helical" evidence="5">
    <location>
        <begin position="150"/>
        <end position="174"/>
    </location>
</feature>
<keyword evidence="8" id="KW-1185">Reference proteome</keyword>
<proteinExistence type="predicted"/>
<dbReference type="GO" id="GO:0005506">
    <property type="term" value="F:iron ion binding"/>
    <property type="evidence" value="ECO:0007669"/>
    <property type="project" value="InterPro"/>
</dbReference>
<evidence type="ECO:0000256" key="5">
    <source>
        <dbReference type="SAM" id="Phobius"/>
    </source>
</evidence>
<reference evidence="8" key="1">
    <citation type="submission" date="2018-06" db="EMBL/GenBank/DDBJ databases">
        <authorList>
            <person name="Guldener U."/>
        </authorList>
    </citation>
    <scope>NUCLEOTIDE SEQUENCE [LARGE SCALE GENOMIC DNA]</scope>
    <source>
        <strain evidence="8">UTAD17</strain>
    </source>
</reference>
<evidence type="ECO:0000313" key="8">
    <source>
        <dbReference type="Proteomes" id="UP000262825"/>
    </source>
</evidence>
<dbReference type="VEuPathDB" id="FungiDB:SCODWIG_01119"/>
<dbReference type="GO" id="GO:0016491">
    <property type="term" value="F:oxidoreductase activity"/>
    <property type="evidence" value="ECO:0007669"/>
    <property type="project" value="InterPro"/>
</dbReference>
<sequence length="339" mass="40697">MNNTIVHPTYSKPDLSFLNRSTPPLSNTTLRPRLFEKYDDAIISLVAPVVAYWAYSLYFHIIDMNKLYEQYRIHPSEEVAKRNKVGRLEVFLEVLWQHTIQTVFGLILYHYEELPKTGMENYNMWRFKTMFVPKELCNSELINKVIYYGYTYYAFSFLKIFVGFLLIDTWQYWLHRLMHTSKTLYKLFHSRHHRLYVPYAYGALYNNPVEGFLLDTLGTGIAMIVTKLSPREQIILFTFATLKTVDDHCGYALPYDPFQWLFPNNAVYHDIHHQPWGIKSNFAQPFFIFWDKLTKTEYKGYVEYRLQQRRVTIDKYKEFLAKREQERLSRIEDMKKKAI</sequence>
<organism evidence="7 8">
    <name type="scientific">Saccharomycodes ludwigii</name>
    <dbReference type="NCBI Taxonomy" id="36035"/>
    <lineage>
        <taxon>Eukaryota</taxon>
        <taxon>Fungi</taxon>
        <taxon>Dikarya</taxon>
        <taxon>Ascomycota</taxon>
        <taxon>Saccharomycotina</taxon>
        <taxon>Saccharomycetes</taxon>
        <taxon>Saccharomycodales</taxon>
        <taxon>Saccharomycodaceae</taxon>
        <taxon>Saccharomycodes</taxon>
    </lineage>
</organism>
<dbReference type="InterPro" id="IPR050307">
    <property type="entry name" value="Sterol_Desaturase_Related"/>
</dbReference>
<dbReference type="GO" id="GO:0016020">
    <property type="term" value="C:membrane"/>
    <property type="evidence" value="ECO:0007669"/>
    <property type="project" value="UniProtKB-SubCell"/>
</dbReference>
<feature type="domain" description="Fatty acid hydroxylase" evidence="6">
    <location>
        <begin position="161"/>
        <end position="296"/>
    </location>
</feature>
<evidence type="ECO:0000256" key="1">
    <source>
        <dbReference type="ARBA" id="ARBA00004370"/>
    </source>
</evidence>
<evidence type="ECO:0000259" key="6">
    <source>
        <dbReference type="Pfam" id="PF04116"/>
    </source>
</evidence>
<evidence type="ECO:0000256" key="4">
    <source>
        <dbReference type="ARBA" id="ARBA00023136"/>
    </source>
</evidence>
<dbReference type="AlphaFoldDB" id="A0A376B3U8"/>
<dbReference type="OrthoDB" id="408954at2759"/>
<dbReference type="EMBL" id="UFAJ01000129">
    <property type="protein sequence ID" value="SSD59358.1"/>
    <property type="molecule type" value="Genomic_DNA"/>
</dbReference>